<proteinExistence type="predicted"/>
<gene>
    <name evidence="2" type="ORF">SAMN05216240_2196</name>
</gene>
<evidence type="ECO:0000256" key="1">
    <source>
        <dbReference type="SAM" id="Phobius"/>
    </source>
</evidence>
<evidence type="ECO:0000313" key="2">
    <source>
        <dbReference type="EMBL" id="SMR94646.1"/>
    </source>
</evidence>
<organism evidence="2 3">
    <name type="scientific">Caldicellulosiruptor bescii</name>
    <name type="common">Anaerocellum thermophilum</name>
    <dbReference type="NCBI Taxonomy" id="31899"/>
    <lineage>
        <taxon>Bacteria</taxon>
        <taxon>Bacillati</taxon>
        <taxon>Bacillota</taxon>
        <taxon>Bacillota incertae sedis</taxon>
        <taxon>Caldicellulosiruptorales</taxon>
        <taxon>Caldicellulosiruptoraceae</taxon>
        <taxon>Caldicellulosiruptor</taxon>
    </lineage>
</organism>
<evidence type="ECO:0000313" key="3">
    <source>
        <dbReference type="Proteomes" id="UP000196803"/>
    </source>
</evidence>
<protein>
    <submittedName>
        <fullName evidence="2">Uncharacterized protein</fullName>
    </submittedName>
</protein>
<comment type="caution">
    <text evidence="2">The sequence shown here is derived from an EMBL/GenBank/DDBJ whole genome shotgun (WGS) entry which is preliminary data.</text>
</comment>
<sequence>MIYNILAGELKKVLKSKLFLISMIIYILIFVVALVNRFF</sequence>
<feature type="transmembrane region" description="Helical" evidence="1">
    <location>
        <begin position="18"/>
        <end position="38"/>
    </location>
</feature>
<reference evidence="2 3" key="1">
    <citation type="submission" date="2017-05" db="EMBL/GenBank/DDBJ databases">
        <authorList>
            <person name="Varghese N."/>
            <person name="Submissions S."/>
        </authorList>
    </citation>
    <scope>NUCLEOTIDE SEQUENCE [LARGE SCALE GENOMIC DNA]</scope>
    <source>
        <strain evidence="2 3">MACB1020</strain>
    </source>
</reference>
<keyword evidence="1" id="KW-0812">Transmembrane</keyword>
<keyword evidence="1" id="KW-1133">Transmembrane helix</keyword>
<keyword evidence="1" id="KW-0472">Membrane</keyword>
<name>A0ABY1SA66_CALBS</name>
<dbReference type="EMBL" id="FXXC01000001">
    <property type="protein sequence ID" value="SMR94646.1"/>
    <property type="molecule type" value="Genomic_DNA"/>
</dbReference>
<dbReference type="Proteomes" id="UP000196803">
    <property type="component" value="Unassembled WGS sequence"/>
</dbReference>
<accession>A0ABY1SA66</accession>
<keyword evidence="3" id="KW-1185">Reference proteome</keyword>